<name>A0A239JNF8_9PSED</name>
<sequence length="129" mass="14211">MSQAARVDVSGWGDQPPLWINLLAREVEQSNRTLAGERIGMSRSAVTLALANRYPSPSTAAVERRVLDALSQIECVAIGETVTAPQCQSYRERQAPTHNPMAMQCWLACQRCPNNPNCATKETPHARVH</sequence>
<organism evidence="1 2">
    <name type="scientific">Pseudomonas segetis</name>
    <dbReference type="NCBI Taxonomy" id="298908"/>
    <lineage>
        <taxon>Bacteria</taxon>
        <taxon>Pseudomonadati</taxon>
        <taxon>Pseudomonadota</taxon>
        <taxon>Gammaproteobacteria</taxon>
        <taxon>Pseudomonadales</taxon>
        <taxon>Pseudomonadaceae</taxon>
        <taxon>Pseudomonas</taxon>
    </lineage>
</organism>
<accession>A0A239JNF8</accession>
<evidence type="ECO:0000313" key="2">
    <source>
        <dbReference type="Proteomes" id="UP000242915"/>
    </source>
</evidence>
<dbReference type="Proteomes" id="UP000242915">
    <property type="component" value="Unassembled WGS sequence"/>
</dbReference>
<dbReference type="AlphaFoldDB" id="A0A239JNF8"/>
<dbReference type="EMBL" id="FZOG01000009">
    <property type="protein sequence ID" value="SNT07082.1"/>
    <property type="molecule type" value="Genomic_DNA"/>
</dbReference>
<keyword evidence="2" id="KW-1185">Reference proteome</keyword>
<dbReference type="RefSeq" id="WP_089361307.1">
    <property type="nucleotide sequence ID" value="NZ_FZOG01000009.1"/>
</dbReference>
<reference evidence="2" key="1">
    <citation type="submission" date="2017-06" db="EMBL/GenBank/DDBJ databases">
        <authorList>
            <person name="Varghese N."/>
            <person name="Submissions S."/>
        </authorList>
    </citation>
    <scope>NUCLEOTIDE SEQUENCE [LARGE SCALE GENOMIC DNA]</scope>
    <source>
        <strain evidence="2">CIP 108523</strain>
    </source>
</reference>
<evidence type="ECO:0000313" key="1">
    <source>
        <dbReference type="EMBL" id="SNT07082.1"/>
    </source>
</evidence>
<protein>
    <submittedName>
        <fullName evidence="1">Uncharacterized protein</fullName>
    </submittedName>
</protein>
<proteinExistence type="predicted"/>
<gene>
    <name evidence="1" type="ORF">SAMN05216255_4417</name>
</gene>